<dbReference type="Pfam" id="PF14342">
    <property type="entry name" value="DUF4396"/>
    <property type="match status" value="1"/>
</dbReference>
<comment type="caution">
    <text evidence="3">The sequence shown here is derived from an EMBL/GenBank/DDBJ whole genome shotgun (WGS) entry which is preliminary data.</text>
</comment>
<evidence type="ECO:0000256" key="1">
    <source>
        <dbReference type="SAM" id="Phobius"/>
    </source>
</evidence>
<feature type="transmembrane region" description="Helical" evidence="1">
    <location>
        <begin position="182"/>
        <end position="203"/>
    </location>
</feature>
<dbReference type="EMBL" id="BSPK01000008">
    <property type="protein sequence ID" value="GLS62357.1"/>
    <property type="molecule type" value="Genomic_DNA"/>
</dbReference>
<keyword evidence="6" id="KW-1185">Reference proteome</keyword>
<accession>A0A512J1E1</accession>
<evidence type="ECO:0000313" key="5">
    <source>
        <dbReference type="Proteomes" id="UP000321960"/>
    </source>
</evidence>
<evidence type="ECO:0000313" key="3">
    <source>
        <dbReference type="EMBL" id="GEP03774.1"/>
    </source>
</evidence>
<feature type="transmembrane region" description="Helical" evidence="1">
    <location>
        <begin position="42"/>
        <end position="63"/>
    </location>
</feature>
<keyword evidence="1" id="KW-1133">Transmembrane helix</keyword>
<dbReference type="RefSeq" id="WP_147025446.1">
    <property type="nucleotide sequence ID" value="NZ_BJZU01000028.1"/>
</dbReference>
<dbReference type="OrthoDB" id="1495425at2"/>
<dbReference type="InterPro" id="IPR025509">
    <property type="entry name" value="DUF4396"/>
</dbReference>
<reference evidence="3 5" key="3">
    <citation type="submission" date="2019-07" db="EMBL/GenBank/DDBJ databases">
        <title>Whole genome shotgun sequence of Methylobacterium oxalidis NBRC 107715.</title>
        <authorList>
            <person name="Hosoyama A."/>
            <person name="Uohara A."/>
            <person name="Ohji S."/>
            <person name="Ichikawa N."/>
        </authorList>
    </citation>
    <scope>NUCLEOTIDE SEQUENCE [LARGE SCALE GENOMIC DNA]</scope>
    <source>
        <strain evidence="3 5">NBRC 107715</strain>
    </source>
</reference>
<reference evidence="4" key="1">
    <citation type="journal article" date="2014" name="Int. J. Syst. Evol. Microbiol.">
        <title>Complete genome of a new Firmicutes species belonging to the dominant human colonic microbiota ('Ruminococcus bicirculans') reveals two chromosomes and a selective capacity to utilize plant glucans.</title>
        <authorList>
            <consortium name="NISC Comparative Sequencing Program"/>
            <person name="Wegmann U."/>
            <person name="Louis P."/>
            <person name="Goesmann A."/>
            <person name="Henrissat B."/>
            <person name="Duncan S.H."/>
            <person name="Flint H.J."/>
        </authorList>
    </citation>
    <scope>NUCLEOTIDE SEQUENCE</scope>
    <source>
        <strain evidence="4">NBRC 107715</strain>
    </source>
</reference>
<evidence type="ECO:0000313" key="4">
    <source>
        <dbReference type="EMBL" id="GLS62357.1"/>
    </source>
</evidence>
<feature type="transmembrane region" description="Helical" evidence="1">
    <location>
        <begin position="116"/>
        <end position="133"/>
    </location>
</feature>
<reference evidence="6" key="2">
    <citation type="journal article" date="2019" name="Int. J. Syst. Evol. Microbiol.">
        <title>The Global Catalogue of Microorganisms (GCM) 10K type strain sequencing project: providing services to taxonomists for standard genome sequencing and annotation.</title>
        <authorList>
            <consortium name="The Broad Institute Genomics Platform"/>
            <consortium name="The Broad Institute Genome Sequencing Center for Infectious Disease"/>
            <person name="Wu L."/>
            <person name="Ma J."/>
        </authorList>
    </citation>
    <scope>NUCLEOTIDE SEQUENCE [LARGE SCALE GENOMIC DNA]</scope>
    <source>
        <strain evidence="6">NBRC 107715</strain>
    </source>
</reference>
<feature type="transmembrane region" description="Helical" evidence="1">
    <location>
        <begin position="139"/>
        <end position="161"/>
    </location>
</feature>
<protein>
    <submittedName>
        <fullName evidence="3">Membrane protein</fullName>
    </submittedName>
</protein>
<gene>
    <name evidence="4" type="ORF">GCM10007888_07380</name>
    <name evidence="3" type="ORF">MOX02_18120</name>
</gene>
<organism evidence="3 5">
    <name type="scientific">Methylobacterium oxalidis</name>
    <dbReference type="NCBI Taxonomy" id="944322"/>
    <lineage>
        <taxon>Bacteria</taxon>
        <taxon>Pseudomonadati</taxon>
        <taxon>Pseudomonadota</taxon>
        <taxon>Alphaproteobacteria</taxon>
        <taxon>Hyphomicrobiales</taxon>
        <taxon>Methylobacteriaceae</taxon>
        <taxon>Methylobacterium</taxon>
    </lineage>
</organism>
<feature type="transmembrane region" description="Helical" evidence="1">
    <location>
        <begin position="218"/>
        <end position="241"/>
    </location>
</feature>
<evidence type="ECO:0000313" key="6">
    <source>
        <dbReference type="Proteomes" id="UP001156856"/>
    </source>
</evidence>
<sequence length="249" mass="27369">MSAAFAAPGWLHAVSIAALLLGAACALLLSVEVVRHPQHMTVMNVVWPVSALFGSVAVVWAYFRYGRLATMEAHHHAKERGEEPPNMTGTPFPVMVGKGALHCGSGCMLGDVAAEWLAFLVPAVAVWFGWQWAFEEKMYAVWALDFVFAYALGIVFQYYAIVPMRGLSPGEGLVAALKADTLSLIAWQVGMYGLMALVQFWLFPRLAGQRAPVHSVEFWFAMQLAMVAGFLTSYPVNWWLVGSGIKERM</sequence>
<dbReference type="Proteomes" id="UP000321960">
    <property type="component" value="Unassembled WGS sequence"/>
</dbReference>
<evidence type="ECO:0000259" key="2">
    <source>
        <dbReference type="Pfam" id="PF14342"/>
    </source>
</evidence>
<dbReference type="EMBL" id="BJZU01000028">
    <property type="protein sequence ID" value="GEP03774.1"/>
    <property type="molecule type" value="Genomic_DNA"/>
</dbReference>
<dbReference type="Proteomes" id="UP001156856">
    <property type="component" value="Unassembled WGS sequence"/>
</dbReference>
<proteinExistence type="predicted"/>
<reference evidence="4" key="4">
    <citation type="submission" date="2023-01" db="EMBL/GenBank/DDBJ databases">
        <title>Draft genome sequence of Methylobacterium oxalidis strain NBRC 107715.</title>
        <authorList>
            <person name="Sun Q."/>
            <person name="Mori K."/>
        </authorList>
    </citation>
    <scope>NUCLEOTIDE SEQUENCE</scope>
    <source>
        <strain evidence="4">NBRC 107715</strain>
    </source>
</reference>
<keyword evidence="1" id="KW-0472">Membrane</keyword>
<keyword evidence="1" id="KW-0812">Transmembrane</keyword>
<name>A0A512J1E1_9HYPH</name>
<dbReference type="AlphaFoldDB" id="A0A512J1E1"/>
<feature type="domain" description="DUF4396" evidence="2">
    <location>
        <begin position="95"/>
        <end position="246"/>
    </location>
</feature>